<name>A0A8B8D3I6_CRAVI</name>
<dbReference type="RefSeq" id="XP_022322653.1">
    <property type="nucleotide sequence ID" value="XM_022466945.1"/>
</dbReference>
<organism evidence="1 2">
    <name type="scientific">Crassostrea virginica</name>
    <name type="common">Eastern oyster</name>
    <dbReference type="NCBI Taxonomy" id="6565"/>
    <lineage>
        <taxon>Eukaryota</taxon>
        <taxon>Metazoa</taxon>
        <taxon>Spiralia</taxon>
        <taxon>Lophotrochozoa</taxon>
        <taxon>Mollusca</taxon>
        <taxon>Bivalvia</taxon>
        <taxon>Autobranchia</taxon>
        <taxon>Pteriomorphia</taxon>
        <taxon>Ostreida</taxon>
        <taxon>Ostreoidea</taxon>
        <taxon>Ostreidae</taxon>
        <taxon>Crassostrea</taxon>
    </lineage>
</organism>
<dbReference type="GO" id="GO:0043161">
    <property type="term" value="P:proteasome-mediated ubiquitin-dependent protein catabolic process"/>
    <property type="evidence" value="ECO:0007669"/>
    <property type="project" value="TreeGrafter"/>
</dbReference>
<protein>
    <submittedName>
        <fullName evidence="2">Uncharacterized protein LOC111124083</fullName>
    </submittedName>
</protein>
<dbReference type="AlphaFoldDB" id="A0A8B8D3I6"/>
<gene>
    <name evidence="2" type="primary">LOC111124083</name>
</gene>
<dbReference type="GeneID" id="111124083"/>
<dbReference type="Gene3D" id="2.120.10.30">
    <property type="entry name" value="TolB, C-terminal domain"/>
    <property type="match status" value="1"/>
</dbReference>
<proteinExistence type="predicted"/>
<sequence>MYSREVAYSDVKAVKKISDDDSVVTMFTTGDWRPYGITGSASGDLLVCLGKEDQSKVVRYSSTGTVLQEIQYDPQSQPLYREAFYIAENVNGDIIVTDLKKKTVIAVDRLGKFRYTYSGKNNALDAASVATDSVGQVFVTDLKGDKIHMLDRDGRFLRYVIPGGGIKRPRAVCLIGDDEMIVGEQNTGLAKRIKLSE</sequence>
<dbReference type="GO" id="GO:0061630">
    <property type="term" value="F:ubiquitin protein ligase activity"/>
    <property type="evidence" value="ECO:0007669"/>
    <property type="project" value="TreeGrafter"/>
</dbReference>
<evidence type="ECO:0000313" key="1">
    <source>
        <dbReference type="Proteomes" id="UP000694844"/>
    </source>
</evidence>
<dbReference type="InterPro" id="IPR011042">
    <property type="entry name" value="6-blade_b-propeller_TolB-like"/>
</dbReference>
<dbReference type="Proteomes" id="UP000694844">
    <property type="component" value="Chromosome 3"/>
</dbReference>
<dbReference type="KEGG" id="cvn:111124083"/>
<dbReference type="InterPro" id="IPR050952">
    <property type="entry name" value="TRIM-NHL_E3_ligases"/>
</dbReference>
<keyword evidence="1" id="KW-1185">Reference proteome</keyword>
<reference evidence="2" key="1">
    <citation type="submission" date="2025-08" db="UniProtKB">
        <authorList>
            <consortium name="RefSeq"/>
        </authorList>
    </citation>
    <scope>IDENTIFICATION</scope>
    <source>
        <tissue evidence="2">Whole sample</tissue>
    </source>
</reference>
<accession>A0A8B8D3I6</accession>
<dbReference type="OrthoDB" id="6069592at2759"/>
<evidence type="ECO:0000313" key="2">
    <source>
        <dbReference type="RefSeq" id="XP_022322653.1"/>
    </source>
</evidence>
<dbReference type="PANTHER" id="PTHR24104:SF48">
    <property type="entry name" value="PROTEIN WECH"/>
    <property type="match status" value="1"/>
</dbReference>
<dbReference type="PANTHER" id="PTHR24104">
    <property type="entry name" value="E3 UBIQUITIN-PROTEIN LIGASE NHLRC1-RELATED"/>
    <property type="match status" value="1"/>
</dbReference>
<dbReference type="GO" id="GO:0000209">
    <property type="term" value="P:protein polyubiquitination"/>
    <property type="evidence" value="ECO:0007669"/>
    <property type="project" value="TreeGrafter"/>
</dbReference>
<dbReference type="SUPFAM" id="SSF63829">
    <property type="entry name" value="Calcium-dependent phosphotriesterase"/>
    <property type="match status" value="1"/>
</dbReference>